<dbReference type="PANTHER" id="PTHR11133">
    <property type="entry name" value="SACCHAROPINE DEHYDROGENASE"/>
    <property type="match status" value="1"/>
</dbReference>
<feature type="binding site" evidence="11">
    <location>
        <position position="269"/>
    </location>
    <ligand>
        <name>NAD(+)</name>
        <dbReference type="ChEBI" id="CHEBI:57540"/>
    </ligand>
</feature>
<evidence type="ECO:0000256" key="10">
    <source>
        <dbReference type="PIRSR" id="PIRSR018250-1"/>
    </source>
</evidence>
<evidence type="ECO:0000256" key="2">
    <source>
        <dbReference type="ARBA" id="ARBA00011245"/>
    </source>
</evidence>
<dbReference type="AlphaFoldDB" id="A0A9X3J6L2"/>
<comment type="subunit">
    <text evidence="2">Monomer.</text>
</comment>
<evidence type="ECO:0000313" key="15">
    <source>
        <dbReference type="Proteomes" id="UP001145087"/>
    </source>
</evidence>
<dbReference type="PANTHER" id="PTHR11133:SF22">
    <property type="entry name" value="ALPHA-AMINOADIPIC SEMIALDEHYDE SYNTHASE, MITOCHONDRIAL"/>
    <property type="match status" value="1"/>
</dbReference>
<proteinExistence type="predicted"/>
<dbReference type="Gene3D" id="3.40.50.720">
    <property type="entry name" value="NAD(P)-binding Rossmann-like Domain"/>
    <property type="match status" value="2"/>
</dbReference>
<evidence type="ECO:0000259" key="13">
    <source>
        <dbReference type="SMART" id="SM01003"/>
    </source>
</evidence>
<dbReference type="InterPro" id="IPR007886">
    <property type="entry name" value="AlaDH/PNT_N"/>
</dbReference>
<keyword evidence="5" id="KW-0028">Amino-acid biosynthesis</keyword>
<dbReference type="CDD" id="cd05199">
    <property type="entry name" value="SDH_like"/>
    <property type="match status" value="1"/>
</dbReference>
<name>A0A9X3J6L2_9BACT</name>
<keyword evidence="7" id="KW-1015">Disulfide bond</keyword>
<dbReference type="GO" id="GO:0004754">
    <property type="term" value="F:saccharopine dehydrogenase (NAD+, L-lysine-forming) activity"/>
    <property type="evidence" value="ECO:0007669"/>
    <property type="project" value="UniProtKB-EC"/>
</dbReference>
<evidence type="ECO:0000313" key="14">
    <source>
        <dbReference type="EMBL" id="MCY1721573.1"/>
    </source>
</evidence>
<evidence type="ECO:0000256" key="11">
    <source>
        <dbReference type="PIRSR" id="PIRSR018250-3"/>
    </source>
</evidence>
<dbReference type="InterPro" id="IPR007698">
    <property type="entry name" value="AlaDH/PNT_NAD(H)-bd"/>
</dbReference>
<comment type="pathway">
    <text evidence="1">Amino-acid biosynthesis; L-lysine biosynthesis via AAA pathway; L-lysine from L-alpha-aminoadipate (fungal route): step 3/3.</text>
</comment>
<keyword evidence="11" id="KW-0520">NAD</keyword>
<feature type="binding site" evidence="11">
    <location>
        <position position="248"/>
    </location>
    <ligand>
        <name>NAD(+)</name>
        <dbReference type="ChEBI" id="CHEBI:57540"/>
    </ligand>
</feature>
<evidence type="ECO:0000259" key="12">
    <source>
        <dbReference type="SMART" id="SM01002"/>
    </source>
</evidence>
<dbReference type="PIRSF" id="PIRSF018250">
    <property type="entry name" value="Saccharopine_DH_Lys"/>
    <property type="match status" value="1"/>
</dbReference>
<dbReference type="SUPFAM" id="SSF52283">
    <property type="entry name" value="Formate/glycerate dehydrogenase catalytic domain-like"/>
    <property type="match status" value="1"/>
</dbReference>
<evidence type="ECO:0000256" key="8">
    <source>
        <dbReference type="ARBA" id="ARBA00033228"/>
    </source>
</evidence>
<evidence type="ECO:0000256" key="3">
    <source>
        <dbReference type="ARBA" id="ARBA00012847"/>
    </source>
</evidence>
<protein>
    <recommendedName>
        <fullName evidence="4">Saccharopine dehydrogenase [NAD(+), L-lysine-forming]</fullName>
        <ecNumber evidence="3">1.5.1.7</ecNumber>
    </recommendedName>
    <alternativeName>
        <fullName evidence="8">Lysine--2-oxoglutarate reductase</fullName>
    </alternativeName>
</protein>
<keyword evidence="6" id="KW-0560">Oxidoreductase</keyword>
<dbReference type="RefSeq" id="WP_343333902.1">
    <property type="nucleotide sequence ID" value="NZ_JAPOHD010000027.1"/>
</dbReference>
<evidence type="ECO:0000256" key="1">
    <source>
        <dbReference type="ARBA" id="ARBA00004884"/>
    </source>
</evidence>
<dbReference type="InterPro" id="IPR027281">
    <property type="entry name" value="Lys1"/>
</dbReference>
<reference evidence="14" key="1">
    <citation type="submission" date="2022-11" db="EMBL/GenBank/DDBJ databases">
        <title>Marilongibacter aestuarii gen. nov., sp. nov., isolated from tidal flat sediment.</title>
        <authorList>
            <person name="Jiayan W."/>
        </authorList>
    </citation>
    <scope>NUCLEOTIDE SEQUENCE</scope>
    <source>
        <strain evidence="14">Z1-6</strain>
    </source>
</reference>
<dbReference type="SMART" id="SM01003">
    <property type="entry name" value="AlaDh_PNT_N"/>
    <property type="match status" value="1"/>
</dbReference>
<gene>
    <name evidence="14" type="ORF">OU798_14550</name>
</gene>
<feature type="active site" description="Proton donor" evidence="10">
    <location>
        <position position="90"/>
    </location>
</feature>
<comment type="caution">
    <text evidence="14">The sequence shown here is derived from an EMBL/GenBank/DDBJ whole genome shotgun (WGS) entry which is preliminary data.</text>
</comment>
<dbReference type="EMBL" id="JAPOHD010000027">
    <property type="protein sequence ID" value="MCY1721573.1"/>
    <property type="molecule type" value="Genomic_DNA"/>
</dbReference>
<evidence type="ECO:0000256" key="4">
    <source>
        <dbReference type="ARBA" id="ARBA00021221"/>
    </source>
</evidence>
<feature type="active site" description="Proton acceptor" evidence="10">
    <location>
        <position position="72"/>
    </location>
</feature>
<dbReference type="SMART" id="SM01002">
    <property type="entry name" value="AlaDh_PNT_C"/>
    <property type="match status" value="1"/>
</dbReference>
<feature type="domain" description="Alanine dehydrogenase/pyridine nucleotide transhydrogenase NAD(H)-binding" evidence="12">
    <location>
        <begin position="157"/>
        <end position="341"/>
    </location>
</feature>
<evidence type="ECO:0000256" key="6">
    <source>
        <dbReference type="ARBA" id="ARBA00023002"/>
    </source>
</evidence>
<comment type="catalytic activity">
    <reaction evidence="9">
        <text>L-saccharopine + NAD(+) + H2O = L-lysine + 2-oxoglutarate + NADH + H(+)</text>
        <dbReference type="Rhea" id="RHEA:12440"/>
        <dbReference type="ChEBI" id="CHEBI:15377"/>
        <dbReference type="ChEBI" id="CHEBI:15378"/>
        <dbReference type="ChEBI" id="CHEBI:16810"/>
        <dbReference type="ChEBI" id="CHEBI:32551"/>
        <dbReference type="ChEBI" id="CHEBI:57540"/>
        <dbReference type="ChEBI" id="CHEBI:57945"/>
        <dbReference type="ChEBI" id="CHEBI:57951"/>
        <dbReference type="EC" id="1.5.1.7"/>
    </reaction>
</comment>
<dbReference type="Pfam" id="PF05222">
    <property type="entry name" value="AlaDh_PNT_N"/>
    <property type="match status" value="1"/>
</dbReference>
<dbReference type="Proteomes" id="UP001145087">
    <property type="component" value="Unassembled WGS sequence"/>
</dbReference>
<feature type="domain" description="Alanine dehydrogenase/pyridine nucleotide transhydrogenase N-terminal" evidence="13">
    <location>
        <begin position="4"/>
        <end position="136"/>
    </location>
</feature>
<dbReference type="InterPro" id="IPR051168">
    <property type="entry name" value="AASS"/>
</dbReference>
<sequence>MKIGILREGKTPPDKRVPLNPRQCIEVQHKFPNVTVLVQPSAIRSFKDKEYADLGIILQEDLSECDILLGVKEVRIEDFIPGKKYLFFSHTIKKQEYNRKLLQAVLEKKIQLVDYEVLTDNKGFRIIGFGRFAGLVGAYNGFRAFGLKNELFDLKPAHECNDLEEMLQHLDEVTLPPIKIALTGDGRVAHGVIEILSHMNIMRVSPEAFLKNQEPEQAVYVQLLPNNYVRKTGDSETFDLLHFFNHPTEYENAFQPFTTATDLLIASAYWDPKAPVLFTADEMKADDFRISVISDITCDIEGSIPSTKKASTIDDPFYDYNIATGEIEEAFSNPNHVSVQAVDNLPCELPKDASLDFGQNLIEKVFPSLFGEDPDGIIERASITKDGKLTERFSYLQDFADRK</sequence>
<dbReference type="GO" id="GO:0009085">
    <property type="term" value="P:lysine biosynthetic process"/>
    <property type="evidence" value="ECO:0007669"/>
    <property type="project" value="InterPro"/>
</dbReference>
<dbReference type="EC" id="1.5.1.7" evidence="3"/>
<keyword evidence="15" id="KW-1185">Reference proteome</keyword>
<accession>A0A9X3J6L2</accession>
<evidence type="ECO:0000256" key="5">
    <source>
        <dbReference type="ARBA" id="ARBA00022605"/>
    </source>
</evidence>
<evidence type="ECO:0000256" key="9">
    <source>
        <dbReference type="ARBA" id="ARBA00047860"/>
    </source>
</evidence>
<organism evidence="14 15">
    <name type="scientific">Draconibacterium aestuarii</name>
    <dbReference type="NCBI Taxonomy" id="2998507"/>
    <lineage>
        <taxon>Bacteria</taxon>
        <taxon>Pseudomonadati</taxon>
        <taxon>Bacteroidota</taxon>
        <taxon>Bacteroidia</taxon>
        <taxon>Marinilabiliales</taxon>
        <taxon>Prolixibacteraceae</taxon>
        <taxon>Draconibacterium</taxon>
    </lineage>
</organism>
<evidence type="ECO:0000256" key="7">
    <source>
        <dbReference type="ARBA" id="ARBA00023157"/>
    </source>
</evidence>